<keyword evidence="2" id="KW-0812">Transmembrane</keyword>
<dbReference type="PANTHER" id="PTHR48100:SF33">
    <property type="entry name" value="PEPTIDASE S54 RHOMBOID DOMAIN-CONTAINING PROTEIN"/>
    <property type="match status" value="1"/>
</dbReference>
<dbReference type="Gene3D" id="3.40.50.1240">
    <property type="entry name" value="Phosphoglycerate mutase-like"/>
    <property type="match status" value="1"/>
</dbReference>
<feature type="region of interest" description="Disordered" evidence="1">
    <location>
        <begin position="232"/>
        <end position="251"/>
    </location>
</feature>
<dbReference type="EMBL" id="AFNH02000985">
    <property type="protein sequence ID" value="EZG47205.1"/>
    <property type="molecule type" value="Genomic_DNA"/>
</dbReference>
<keyword evidence="2" id="KW-0472">Membrane</keyword>
<evidence type="ECO:0000313" key="4">
    <source>
        <dbReference type="Proteomes" id="UP000019763"/>
    </source>
</evidence>
<proteinExistence type="predicted"/>
<dbReference type="eggNOG" id="ENOG502RZPE">
    <property type="taxonomic scope" value="Eukaryota"/>
</dbReference>
<dbReference type="Proteomes" id="UP000019763">
    <property type="component" value="Unassembled WGS sequence"/>
</dbReference>
<dbReference type="GO" id="GO:0005829">
    <property type="term" value="C:cytosol"/>
    <property type="evidence" value="ECO:0007669"/>
    <property type="project" value="TreeGrafter"/>
</dbReference>
<dbReference type="InterPro" id="IPR050275">
    <property type="entry name" value="PGM_Phosphatase"/>
</dbReference>
<evidence type="ECO:0000256" key="1">
    <source>
        <dbReference type="SAM" id="MobiDB-lite"/>
    </source>
</evidence>
<keyword evidence="2" id="KW-1133">Transmembrane helix</keyword>
<dbReference type="VEuPathDB" id="CryptoDB:GNI_132050"/>
<protein>
    <submittedName>
        <fullName evidence="3">Histidine phosphatase superfamily (Branch 1) protein</fullName>
    </submittedName>
</protein>
<dbReference type="PANTHER" id="PTHR48100">
    <property type="entry name" value="BROAD-SPECIFICITY PHOSPHATASE YOR283W-RELATED"/>
    <property type="match status" value="1"/>
</dbReference>
<keyword evidence="4" id="KW-1185">Reference proteome</keyword>
<sequence>MLYVLNAIFLVVFLTNVVVGYYRRQAGYRVLGSECLQWRYITKHLEQYDGSQKVVQGSGTSELGRYRKSIADAISSFMNRLEKRCEKAKNLESGCIDPSLSENTSNVLLGLLIKFAFVVYAVIRLACSCETSDFEQTRRTKWAAVPYDMIRKNCMRRYRVVYIRHGESMWNKLFNRGIGLVSLGRIIGGVIDELIMATEVDSQILDSPLSAVGVQQANELCSWLLSASSTNSAPVTGPTPTPTSPTPTTSAVAMTGGDAISGPRAFTESYMDKCVFLSSNLRRAMSTLLIGFGKRIKDSNRVRVLSCLQETTRNPDSITYALEGCATPIALFNTEEVPDELAQLALTKLNWIYNKGNRGVFERLSHRFQTLIDYLDQCYEKEMVTTFVISGHSLFLKKFVRFLLPDEQCATQLATRRKITNCGMLTFDIISTDLDGKRYHAIDSKSIELTRGHYL</sequence>
<evidence type="ECO:0000256" key="2">
    <source>
        <dbReference type="SAM" id="Phobius"/>
    </source>
</evidence>
<dbReference type="OrthoDB" id="496981at2759"/>
<dbReference type="AlphaFoldDB" id="A0A023B1Z4"/>
<dbReference type="RefSeq" id="XP_011132200.1">
    <property type="nucleotide sequence ID" value="XM_011133898.1"/>
</dbReference>
<name>A0A023B1Z4_GRENI</name>
<evidence type="ECO:0000313" key="3">
    <source>
        <dbReference type="EMBL" id="EZG47205.1"/>
    </source>
</evidence>
<gene>
    <name evidence="3" type="ORF">GNI_132050</name>
</gene>
<dbReference type="InterPro" id="IPR029033">
    <property type="entry name" value="His_PPase_superfam"/>
</dbReference>
<reference evidence="3" key="1">
    <citation type="submission" date="2013-12" db="EMBL/GenBank/DDBJ databases">
        <authorList>
            <person name="Omoto C.K."/>
            <person name="Sibley D."/>
            <person name="Venepally P."/>
            <person name="Hadjithomas M."/>
            <person name="Karamycheva S."/>
            <person name="Brunk B."/>
            <person name="Roos D."/>
            <person name="Caler E."/>
            <person name="Lorenzi H."/>
        </authorList>
    </citation>
    <scope>NUCLEOTIDE SEQUENCE</scope>
</reference>
<accession>A0A023B1Z4</accession>
<comment type="caution">
    <text evidence="3">The sequence shown here is derived from an EMBL/GenBank/DDBJ whole genome shotgun (WGS) entry which is preliminary data.</text>
</comment>
<dbReference type="OMA" id="LWFRAFF"/>
<feature type="transmembrane region" description="Helical" evidence="2">
    <location>
        <begin position="6"/>
        <end position="22"/>
    </location>
</feature>
<organism evidence="3 4">
    <name type="scientific">Gregarina niphandrodes</name>
    <name type="common">Septate eugregarine</name>
    <dbReference type="NCBI Taxonomy" id="110365"/>
    <lineage>
        <taxon>Eukaryota</taxon>
        <taxon>Sar</taxon>
        <taxon>Alveolata</taxon>
        <taxon>Apicomplexa</taxon>
        <taxon>Conoidasida</taxon>
        <taxon>Gregarinasina</taxon>
        <taxon>Eugregarinorida</taxon>
        <taxon>Gregarinidae</taxon>
        <taxon>Gregarina</taxon>
    </lineage>
</organism>
<dbReference type="GeneID" id="22914622"/>
<dbReference type="GO" id="GO:0016791">
    <property type="term" value="F:phosphatase activity"/>
    <property type="evidence" value="ECO:0007669"/>
    <property type="project" value="TreeGrafter"/>
</dbReference>
<dbReference type="SUPFAM" id="SSF53254">
    <property type="entry name" value="Phosphoglycerate mutase-like"/>
    <property type="match status" value="1"/>
</dbReference>